<sequence>MKNFYLFIIALLSISANSQFIYWKANEEIPEQAMVYMNDNTTKTGYIKNNKVSNVGKRMLTLDPKLFRHGDVEADVILFKAEGTENYVEIPANKINYVVFSGEEPTRFDRINVYKFERKSLEVKDKEPVTMFQIPRVDDYVVMYANYYINLGRNGSLNDELYFYVKQKDSDKSYYMRFFSFNKDKQIFPYLKILAPKNEKYIAYLDKLCDKKSAEYKEYKKGEEELMEEVSNYAKENRKELSIVDGRSMAYNAKFRYMFTYVGKKLKQFSN</sequence>
<evidence type="ECO:0000256" key="1">
    <source>
        <dbReference type="SAM" id="Coils"/>
    </source>
</evidence>
<gene>
    <name evidence="3" type="ORF">F0460_14630</name>
</gene>
<evidence type="ECO:0008006" key="5">
    <source>
        <dbReference type="Google" id="ProtNLM"/>
    </source>
</evidence>
<evidence type="ECO:0000313" key="3">
    <source>
        <dbReference type="EMBL" id="KAA5531851.1"/>
    </source>
</evidence>
<proteinExistence type="predicted"/>
<keyword evidence="4" id="KW-1185">Reference proteome</keyword>
<keyword evidence="2" id="KW-0732">Signal</keyword>
<feature type="chain" id="PRO_5024293057" description="DUF3857 domain-containing protein" evidence="2">
    <location>
        <begin position="19"/>
        <end position="271"/>
    </location>
</feature>
<dbReference type="EMBL" id="VWSG01000015">
    <property type="protein sequence ID" value="KAA5531851.1"/>
    <property type="molecule type" value="Genomic_DNA"/>
</dbReference>
<dbReference type="Proteomes" id="UP000325141">
    <property type="component" value="Unassembled WGS sequence"/>
</dbReference>
<feature type="coiled-coil region" evidence="1">
    <location>
        <begin position="209"/>
        <end position="236"/>
    </location>
</feature>
<dbReference type="RefSeq" id="WP_150014549.1">
    <property type="nucleotide sequence ID" value="NZ_VWSG01000015.1"/>
</dbReference>
<reference evidence="3 4" key="1">
    <citation type="submission" date="2019-09" db="EMBL/GenBank/DDBJ databases">
        <title>Genome sequence and assembly of Flavobacterium sp.</title>
        <authorList>
            <person name="Chhetri G."/>
        </authorList>
    </citation>
    <scope>NUCLEOTIDE SEQUENCE [LARGE SCALE GENOMIC DNA]</scope>
    <source>
        <strain evidence="3 4">SNL9</strain>
    </source>
</reference>
<name>A0A5M6CA60_9FLAO</name>
<organism evidence="3 4">
    <name type="scientific">Paenimyroides baculatum</name>
    <dbReference type="NCBI Taxonomy" id="2608000"/>
    <lineage>
        <taxon>Bacteria</taxon>
        <taxon>Pseudomonadati</taxon>
        <taxon>Bacteroidota</taxon>
        <taxon>Flavobacteriia</taxon>
        <taxon>Flavobacteriales</taxon>
        <taxon>Flavobacteriaceae</taxon>
        <taxon>Paenimyroides</taxon>
    </lineage>
</organism>
<evidence type="ECO:0000313" key="4">
    <source>
        <dbReference type="Proteomes" id="UP000325141"/>
    </source>
</evidence>
<feature type="signal peptide" evidence="2">
    <location>
        <begin position="1"/>
        <end position="18"/>
    </location>
</feature>
<keyword evidence="1" id="KW-0175">Coiled coil</keyword>
<protein>
    <recommendedName>
        <fullName evidence="5">DUF3857 domain-containing protein</fullName>
    </recommendedName>
</protein>
<dbReference type="AlphaFoldDB" id="A0A5M6CA60"/>
<accession>A0A5M6CA60</accession>
<comment type="caution">
    <text evidence="3">The sequence shown here is derived from an EMBL/GenBank/DDBJ whole genome shotgun (WGS) entry which is preliminary data.</text>
</comment>
<evidence type="ECO:0000256" key="2">
    <source>
        <dbReference type="SAM" id="SignalP"/>
    </source>
</evidence>